<sequence length="98" mass="12116">MNDQETPIEYKDKYQLIFVGEHWSNSPLYDLWVEGRIEIRTWDDEHCNDEIRYCTEKSDDDFWKLQEQYNCKWLTASEIEEFKRMVQEKFRKKPNKGV</sequence>
<organism evidence="1 2">
    <name type="scientific">Candidatus Buchananbacteria bacterium RIFCSPLOWO2_01_FULL_39_33</name>
    <dbReference type="NCBI Taxonomy" id="1797543"/>
    <lineage>
        <taxon>Bacteria</taxon>
        <taxon>Candidatus Buchananiibacteriota</taxon>
    </lineage>
</organism>
<reference evidence="1 2" key="1">
    <citation type="journal article" date="2016" name="Nat. Commun.">
        <title>Thousands of microbial genomes shed light on interconnected biogeochemical processes in an aquifer system.</title>
        <authorList>
            <person name="Anantharaman K."/>
            <person name="Brown C.T."/>
            <person name="Hug L.A."/>
            <person name="Sharon I."/>
            <person name="Castelle C.J."/>
            <person name="Probst A.J."/>
            <person name="Thomas B.C."/>
            <person name="Singh A."/>
            <person name="Wilkins M.J."/>
            <person name="Karaoz U."/>
            <person name="Brodie E.L."/>
            <person name="Williams K.H."/>
            <person name="Hubbard S.S."/>
            <person name="Banfield J.F."/>
        </authorList>
    </citation>
    <scope>NUCLEOTIDE SEQUENCE [LARGE SCALE GENOMIC DNA]</scope>
</reference>
<accession>A0A1G1YGD0</accession>
<dbReference type="AlphaFoldDB" id="A0A1G1YGD0"/>
<comment type="caution">
    <text evidence="1">The sequence shown here is derived from an EMBL/GenBank/DDBJ whole genome shotgun (WGS) entry which is preliminary data.</text>
</comment>
<dbReference type="Proteomes" id="UP000177376">
    <property type="component" value="Unassembled WGS sequence"/>
</dbReference>
<evidence type="ECO:0000313" key="2">
    <source>
        <dbReference type="Proteomes" id="UP000177376"/>
    </source>
</evidence>
<dbReference type="EMBL" id="MHIM01000039">
    <property type="protein sequence ID" value="OGY51349.1"/>
    <property type="molecule type" value="Genomic_DNA"/>
</dbReference>
<evidence type="ECO:0000313" key="1">
    <source>
        <dbReference type="EMBL" id="OGY51349.1"/>
    </source>
</evidence>
<protein>
    <submittedName>
        <fullName evidence="1">Uncharacterized protein</fullName>
    </submittedName>
</protein>
<gene>
    <name evidence="1" type="ORF">A3A02_04790</name>
</gene>
<proteinExistence type="predicted"/>
<name>A0A1G1YGD0_9BACT</name>